<dbReference type="PROSITE" id="PS50109">
    <property type="entry name" value="HIS_KIN"/>
    <property type="match status" value="1"/>
</dbReference>
<dbReference type="PANTHER" id="PTHR43047">
    <property type="entry name" value="TWO-COMPONENT HISTIDINE PROTEIN KINASE"/>
    <property type="match status" value="1"/>
</dbReference>
<keyword evidence="5" id="KW-0418">Kinase</keyword>
<dbReference type="InterPro" id="IPR036890">
    <property type="entry name" value="HATPase_C_sf"/>
</dbReference>
<evidence type="ECO:0000256" key="5">
    <source>
        <dbReference type="ARBA" id="ARBA00022777"/>
    </source>
</evidence>
<evidence type="ECO:0000256" key="1">
    <source>
        <dbReference type="ARBA" id="ARBA00000085"/>
    </source>
</evidence>
<dbReference type="SUPFAM" id="SSF47384">
    <property type="entry name" value="Homodimeric domain of signal transducing histidine kinase"/>
    <property type="match status" value="1"/>
</dbReference>
<dbReference type="InterPro" id="IPR003661">
    <property type="entry name" value="HisK_dim/P_dom"/>
</dbReference>
<dbReference type="EC" id="2.7.13.3" evidence="2"/>
<dbReference type="RefSeq" id="WP_126074193.1">
    <property type="nucleotide sequence ID" value="NZ_CP051166.1"/>
</dbReference>
<dbReference type="SMART" id="SM00388">
    <property type="entry name" value="HisKA"/>
    <property type="match status" value="1"/>
</dbReference>
<reference evidence="9 10" key="1">
    <citation type="submission" date="2018-12" db="EMBL/GenBank/DDBJ databases">
        <authorList>
            <person name="Yang E."/>
        </authorList>
    </citation>
    <scope>NUCLEOTIDE SEQUENCE [LARGE SCALE GENOMIC DNA]</scope>
    <source>
        <strain evidence="9 10">SOD</strain>
    </source>
</reference>
<gene>
    <name evidence="9" type="ORF">EJB06_11705</name>
</gene>
<dbReference type="PANTHER" id="PTHR43047:SF72">
    <property type="entry name" value="OSMOSENSING HISTIDINE PROTEIN KINASE SLN1"/>
    <property type="match status" value="1"/>
</dbReference>
<dbReference type="CDD" id="cd17580">
    <property type="entry name" value="REC_2_DhkD-like"/>
    <property type="match status" value="1"/>
</dbReference>
<proteinExistence type="predicted"/>
<dbReference type="Pfam" id="PF02518">
    <property type="entry name" value="HATPase_c"/>
    <property type="match status" value="1"/>
</dbReference>
<dbReference type="InterPro" id="IPR001789">
    <property type="entry name" value="Sig_transdc_resp-reg_receiver"/>
</dbReference>
<keyword evidence="4" id="KW-0808">Transferase</keyword>
<dbReference type="AlphaFoldDB" id="A0A430HNB0"/>
<evidence type="ECO:0000313" key="9">
    <source>
        <dbReference type="EMBL" id="RSZ58989.1"/>
    </source>
</evidence>
<dbReference type="Pfam" id="PF00072">
    <property type="entry name" value="Response_reg"/>
    <property type="match status" value="1"/>
</dbReference>
<evidence type="ECO:0000256" key="6">
    <source>
        <dbReference type="PROSITE-ProRule" id="PRU00169"/>
    </source>
</evidence>
<organism evidence="9 10">
    <name type="scientific">Massilia atriviolacea</name>
    <dbReference type="NCBI Taxonomy" id="2495579"/>
    <lineage>
        <taxon>Bacteria</taxon>
        <taxon>Pseudomonadati</taxon>
        <taxon>Pseudomonadota</taxon>
        <taxon>Betaproteobacteria</taxon>
        <taxon>Burkholderiales</taxon>
        <taxon>Oxalobacteraceae</taxon>
        <taxon>Telluria group</taxon>
        <taxon>Massilia</taxon>
    </lineage>
</organism>
<keyword evidence="10" id="KW-1185">Reference proteome</keyword>
<dbReference type="Pfam" id="PF00512">
    <property type="entry name" value="HisKA"/>
    <property type="match status" value="1"/>
</dbReference>
<dbReference type="SMART" id="SM00448">
    <property type="entry name" value="REC"/>
    <property type="match status" value="1"/>
</dbReference>
<dbReference type="PRINTS" id="PR00344">
    <property type="entry name" value="BCTRLSENSOR"/>
</dbReference>
<dbReference type="InterPro" id="IPR004358">
    <property type="entry name" value="Sig_transdc_His_kin-like_C"/>
</dbReference>
<feature type="modified residue" description="4-aspartylphosphate" evidence="6">
    <location>
        <position position="433"/>
    </location>
</feature>
<dbReference type="Gene3D" id="3.40.50.2300">
    <property type="match status" value="1"/>
</dbReference>
<dbReference type="SUPFAM" id="SSF55874">
    <property type="entry name" value="ATPase domain of HSP90 chaperone/DNA topoisomerase II/histidine kinase"/>
    <property type="match status" value="1"/>
</dbReference>
<evidence type="ECO:0000313" key="10">
    <source>
        <dbReference type="Proteomes" id="UP000278085"/>
    </source>
</evidence>
<evidence type="ECO:0000256" key="3">
    <source>
        <dbReference type="ARBA" id="ARBA00022553"/>
    </source>
</evidence>
<dbReference type="PROSITE" id="PS50110">
    <property type="entry name" value="RESPONSE_REGULATORY"/>
    <property type="match status" value="1"/>
</dbReference>
<dbReference type="OrthoDB" id="9768069at2"/>
<dbReference type="InterPro" id="IPR036097">
    <property type="entry name" value="HisK_dim/P_sf"/>
</dbReference>
<evidence type="ECO:0000259" key="8">
    <source>
        <dbReference type="PROSITE" id="PS50110"/>
    </source>
</evidence>
<dbReference type="Proteomes" id="UP000278085">
    <property type="component" value="Unassembled WGS sequence"/>
</dbReference>
<keyword evidence="3 6" id="KW-0597">Phosphoprotein</keyword>
<feature type="domain" description="Histidine kinase" evidence="7">
    <location>
        <begin position="144"/>
        <end position="362"/>
    </location>
</feature>
<dbReference type="EMBL" id="RXLQ01000005">
    <property type="protein sequence ID" value="RSZ58989.1"/>
    <property type="molecule type" value="Genomic_DNA"/>
</dbReference>
<dbReference type="SMART" id="SM00387">
    <property type="entry name" value="HATPase_c"/>
    <property type="match status" value="1"/>
</dbReference>
<evidence type="ECO:0000259" key="7">
    <source>
        <dbReference type="PROSITE" id="PS50109"/>
    </source>
</evidence>
<comment type="caution">
    <text evidence="9">The sequence shown here is derived from an EMBL/GenBank/DDBJ whole genome shotgun (WGS) entry which is preliminary data.</text>
</comment>
<evidence type="ECO:0000256" key="2">
    <source>
        <dbReference type="ARBA" id="ARBA00012438"/>
    </source>
</evidence>
<dbReference type="GO" id="GO:0009927">
    <property type="term" value="F:histidine phosphotransfer kinase activity"/>
    <property type="evidence" value="ECO:0007669"/>
    <property type="project" value="TreeGrafter"/>
</dbReference>
<dbReference type="InterPro" id="IPR003594">
    <property type="entry name" value="HATPase_dom"/>
</dbReference>
<name>A0A430HNB0_9BURK</name>
<sequence length="510" mass="55388">MEKRVLIYAPTGQDAVLASKMLSLAQVDNLVAENAQRLSEEMLIGVGAVLTVEEALSNGGLKALGEFVQRQPNWSDLPIVLLTHRGPDSLSVRQAIAALGNVTLLERPVRTLTLITSLQSVLRAREKQYQVRETDRRKDEFLASLGHELRNPLAPIRTSMSVLNHLYPDQAPVRKVSDVIERQVTHLTRLVDDLLDVARINSGKIELQRDYTTFAKVMEHVIELCSAAAAAKRIKIDVAMPPGDVALYADYARVVQIVANIVSNAVKFTPADGYIGVRAQVEFGALHIYIKDTGIGLEPAALGRIFAMFEQSRPPSGQIASGLGIGLSLSRQFAEMHGGSVRATSEGLGKGSEFIVTLPVVSEARPLQATPAVDVIGASDQRPKVLVVDDNRDAADSLQALFEMENCKVATAYDGYEAVQAVEQDMPDMIVMDLGMPSMDGYEAARRIRLQPGSQSVLMIALTGWGQSDARQRTLDAGFDHHLIKPVNFDDIKRLADGRLGAAQGLRASG</sequence>
<dbReference type="GO" id="GO:0005886">
    <property type="term" value="C:plasma membrane"/>
    <property type="evidence" value="ECO:0007669"/>
    <property type="project" value="TreeGrafter"/>
</dbReference>
<feature type="domain" description="Response regulatory" evidence="8">
    <location>
        <begin position="384"/>
        <end position="500"/>
    </location>
</feature>
<dbReference type="CDD" id="cd00082">
    <property type="entry name" value="HisKA"/>
    <property type="match status" value="1"/>
</dbReference>
<protein>
    <recommendedName>
        <fullName evidence="2">histidine kinase</fullName>
        <ecNumber evidence="2">2.7.13.3</ecNumber>
    </recommendedName>
</protein>
<dbReference type="InterPro" id="IPR005467">
    <property type="entry name" value="His_kinase_dom"/>
</dbReference>
<dbReference type="GO" id="GO:0000155">
    <property type="term" value="F:phosphorelay sensor kinase activity"/>
    <property type="evidence" value="ECO:0007669"/>
    <property type="project" value="InterPro"/>
</dbReference>
<dbReference type="Gene3D" id="1.10.287.130">
    <property type="match status" value="1"/>
</dbReference>
<dbReference type="Gene3D" id="3.30.565.10">
    <property type="entry name" value="Histidine kinase-like ATPase, C-terminal domain"/>
    <property type="match status" value="1"/>
</dbReference>
<dbReference type="InterPro" id="IPR011006">
    <property type="entry name" value="CheY-like_superfamily"/>
</dbReference>
<dbReference type="SUPFAM" id="SSF52172">
    <property type="entry name" value="CheY-like"/>
    <property type="match status" value="1"/>
</dbReference>
<accession>A0A430HNB0</accession>
<comment type="catalytic activity">
    <reaction evidence="1">
        <text>ATP + protein L-histidine = ADP + protein N-phospho-L-histidine.</text>
        <dbReference type="EC" id="2.7.13.3"/>
    </reaction>
</comment>
<evidence type="ECO:0000256" key="4">
    <source>
        <dbReference type="ARBA" id="ARBA00022679"/>
    </source>
</evidence>